<organism evidence="3 4">
    <name type="scientific">Hordeum vulgare subsp. vulgare</name>
    <name type="common">Domesticated barley</name>
    <dbReference type="NCBI Taxonomy" id="112509"/>
    <lineage>
        <taxon>Eukaryota</taxon>
        <taxon>Viridiplantae</taxon>
        <taxon>Streptophyta</taxon>
        <taxon>Embryophyta</taxon>
        <taxon>Tracheophyta</taxon>
        <taxon>Spermatophyta</taxon>
        <taxon>Magnoliopsida</taxon>
        <taxon>Liliopsida</taxon>
        <taxon>Poales</taxon>
        <taxon>Poaceae</taxon>
        <taxon>BOP clade</taxon>
        <taxon>Pooideae</taxon>
        <taxon>Triticodae</taxon>
        <taxon>Triticeae</taxon>
        <taxon>Hordeinae</taxon>
        <taxon>Hordeum</taxon>
    </lineage>
</organism>
<sequence>MVICLILQGDVDGSNGNDEHVGDLDFDLDISYDEYQQETLDRHWEVMAKTFRSEGEAYMFYNQYAKDRGFSIRRDLKRFGKGSQKVLRMRGYLCSRAGKRQAKILTMEGRTRRLRPESRCFCEAHLKVKLDRKSGLWYVSSFFDDHSHVLAKPDEVPFLRSHNVIKDLQKAEILAMAGAGIRKHIIFDNFVSRYDSYAKTRFGRTKLYNMCYMEKMKLLVQGDADTAIGIMLARKDRDPDFFFEHTVDAEGRLNNRFWFDLQSRRDYLDYGDVTVFDSTYNMNRYGMPFIPFVGLNNHRCTMVFACAIFSDETEGTYVWLLETFLKANCQKKPQSVITDGDAAMIRALRKVLPDVWHRLCSWHIEKTCRNTSITSH</sequence>
<dbReference type="Pfam" id="PF03101">
    <property type="entry name" value="FAR1"/>
    <property type="match status" value="1"/>
</dbReference>
<dbReference type="EnsemblPlants" id="HORVU.MOREX.r3.6HG0557740.1">
    <property type="protein sequence ID" value="HORVU.MOREX.r3.6HG0557740.1.CDS1"/>
    <property type="gene ID" value="HORVU.MOREX.r3.6HG0557740"/>
</dbReference>
<dbReference type="InterPro" id="IPR018289">
    <property type="entry name" value="MULE_transposase_dom"/>
</dbReference>
<dbReference type="InterPro" id="IPR004330">
    <property type="entry name" value="FAR1_DNA_bnd_dom"/>
</dbReference>
<evidence type="ECO:0000313" key="4">
    <source>
        <dbReference type="Proteomes" id="UP000011116"/>
    </source>
</evidence>
<name>A0A8I7BB90_HORVV</name>
<keyword evidence="4" id="KW-1185">Reference proteome</keyword>
<dbReference type="Pfam" id="PF10551">
    <property type="entry name" value="MULE"/>
    <property type="match status" value="1"/>
</dbReference>
<dbReference type="PANTHER" id="PTHR47718">
    <property type="entry name" value="OS01G0519700 PROTEIN"/>
    <property type="match status" value="1"/>
</dbReference>
<reference evidence="4" key="1">
    <citation type="journal article" date="2012" name="Nature">
        <title>A physical, genetic and functional sequence assembly of the barley genome.</title>
        <authorList>
            <consortium name="The International Barley Genome Sequencing Consortium"/>
            <person name="Mayer K.F."/>
            <person name="Waugh R."/>
            <person name="Brown J.W."/>
            <person name="Schulman A."/>
            <person name="Langridge P."/>
            <person name="Platzer M."/>
            <person name="Fincher G.B."/>
            <person name="Muehlbauer G.J."/>
            <person name="Sato K."/>
            <person name="Close T.J."/>
            <person name="Wise R.P."/>
            <person name="Stein N."/>
        </authorList>
    </citation>
    <scope>NUCLEOTIDE SEQUENCE [LARGE SCALE GENOMIC DNA]</scope>
    <source>
        <strain evidence="4">cv. Morex</strain>
    </source>
</reference>
<evidence type="ECO:0000259" key="1">
    <source>
        <dbReference type="Pfam" id="PF03101"/>
    </source>
</evidence>
<reference evidence="3" key="2">
    <citation type="submission" date="2020-10" db="EMBL/GenBank/DDBJ databases">
        <authorList>
            <person name="Scholz U."/>
            <person name="Mascher M."/>
            <person name="Fiebig A."/>
        </authorList>
    </citation>
    <scope>NUCLEOTIDE SEQUENCE [LARGE SCALE GENOMIC DNA]</scope>
    <source>
        <strain evidence="3">cv. Morex</strain>
    </source>
</reference>
<reference evidence="3" key="3">
    <citation type="submission" date="2022-01" db="UniProtKB">
        <authorList>
            <consortium name="EnsemblPlants"/>
        </authorList>
    </citation>
    <scope>IDENTIFICATION</scope>
    <source>
        <strain evidence="3">subsp. vulgare</strain>
    </source>
</reference>
<dbReference type="Gramene" id="HORVU.MOREX.r3.6HG0557740.1">
    <property type="protein sequence ID" value="HORVU.MOREX.r3.6HG0557740.1.CDS1"/>
    <property type="gene ID" value="HORVU.MOREX.r3.6HG0557740"/>
</dbReference>
<dbReference type="Proteomes" id="UP000011116">
    <property type="component" value="Chromosome 6H"/>
</dbReference>
<feature type="domain" description="FAR1" evidence="1">
    <location>
        <begin position="60"/>
        <end position="151"/>
    </location>
</feature>
<evidence type="ECO:0000259" key="2">
    <source>
        <dbReference type="Pfam" id="PF10551"/>
    </source>
</evidence>
<protein>
    <recommendedName>
        <fullName evidence="5">Protein FAR1-RELATED SEQUENCE</fullName>
    </recommendedName>
</protein>
<feature type="domain" description="MULE transposase" evidence="2">
    <location>
        <begin position="273"/>
        <end position="366"/>
    </location>
</feature>
<evidence type="ECO:0000313" key="3">
    <source>
        <dbReference type="EnsemblPlants" id="HORVU.MOREX.r3.6HG0557740.1.CDS1"/>
    </source>
</evidence>
<proteinExistence type="predicted"/>
<accession>A0A8I7BB90</accession>
<dbReference type="AlphaFoldDB" id="A0A8I7BB90"/>
<dbReference type="PANTHER" id="PTHR47718:SF13">
    <property type="entry name" value="OS09G0290500 PROTEIN"/>
    <property type="match status" value="1"/>
</dbReference>
<evidence type="ECO:0008006" key="5">
    <source>
        <dbReference type="Google" id="ProtNLM"/>
    </source>
</evidence>